<evidence type="ECO:0000313" key="1">
    <source>
        <dbReference type="EMBL" id="SQH24096.1"/>
    </source>
</evidence>
<dbReference type="Gene3D" id="2.160.10.10">
    <property type="entry name" value="Hexapeptide repeat proteins"/>
    <property type="match status" value="1"/>
</dbReference>
<dbReference type="GeneID" id="93261569"/>
<dbReference type="InterPro" id="IPR047324">
    <property type="entry name" value="LbH_gamma_CA-like"/>
</dbReference>
<dbReference type="InterPro" id="IPR050484">
    <property type="entry name" value="Transf_Hexapept/Carb_Anhydrase"/>
</dbReference>
<name>A0AAX2J0R9_KINKI</name>
<accession>A0AAX2J0R9</accession>
<reference evidence="1 2" key="1">
    <citation type="submission" date="2018-06" db="EMBL/GenBank/DDBJ databases">
        <authorList>
            <consortium name="Pathogen Informatics"/>
            <person name="Doyle S."/>
        </authorList>
    </citation>
    <scope>NUCLEOTIDE SEQUENCE [LARGE SCALE GENOMIC DNA]</scope>
    <source>
        <strain evidence="1 2">NCTC10529</strain>
    </source>
</reference>
<dbReference type="InterPro" id="IPR011004">
    <property type="entry name" value="Trimer_LpxA-like_sf"/>
</dbReference>
<dbReference type="Pfam" id="PF00132">
    <property type="entry name" value="Hexapep"/>
    <property type="match status" value="1"/>
</dbReference>
<sequence length="181" mass="19691">MTIRAYLHHTPQIDSSVYVDDSATIIGQVVLSADSSVWCGAVVRGDVNHIHIGQRSNVQDLTMLHVSHQNDAKPEGSPLIIGDDVTIGHMAMLHGCRIGNRVLVGMGSIILDDAIIEDEVVIGAGSLVPPRKRLASGYLYMGSPVQQIRPLTEAERSHFVYSSAHYVKLANQYQKQPALCP</sequence>
<dbReference type="InterPro" id="IPR001451">
    <property type="entry name" value="Hexapep"/>
</dbReference>
<dbReference type="Proteomes" id="UP000248598">
    <property type="component" value="Chromosome 1"/>
</dbReference>
<dbReference type="CDD" id="cd04645">
    <property type="entry name" value="LbH_gamma_CA_like"/>
    <property type="match status" value="1"/>
</dbReference>
<evidence type="ECO:0000313" key="2">
    <source>
        <dbReference type="Proteomes" id="UP000248598"/>
    </source>
</evidence>
<protein>
    <submittedName>
        <fullName evidence="1">Carnitine operon protein CaiE</fullName>
    </submittedName>
</protein>
<dbReference type="EMBL" id="LS483426">
    <property type="protein sequence ID" value="SQH24096.1"/>
    <property type="molecule type" value="Genomic_DNA"/>
</dbReference>
<gene>
    <name evidence="1" type="primary">yrdA</name>
    <name evidence="1" type="ORF">NCTC10529_00247</name>
</gene>
<organism evidence="1 2">
    <name type="scientific">Kingella kingae</name>
    <dbReference type="NCBI Taxonomy" id="504"/>
    <lineage>
        <taxon>Bacteria</taxon>
        <taxon>Pseudomonadati</taxon>
        <taxon>Pseudomonadota</taxon>
        <taxon>Betaproteobacteria</taxon>
        <taxon>Neisseriales</taxon>
        <taxon>Neisseriaceae</taxon>
        <taxon>Kingella</taxon>
    </lineage>
</organism>
<dbReference type="PANTHER" id="PTHR13061:SF56">
    <property type="entry name" value="PROTEIN YRDA"/>
    <property type="match status" value="1"/>
</dbReference>
<dbReference type="AlphaFoldDB" id="A0AAX2J0R9"/>
<dbReference type="PANTHER" id="PTHR13061">
    <property type="entry name" value="DYNACTIN SUBUNIT P25"/>
    <property type="match status" value="1"/>
</dbReference>
<proteinExistence type="predicted"/>
<dbReference type="SUPFAM" id="SSF51161">
    <property type="entry name" value="Trimeric LpxA-like enzymes"/>
    <property type="match status" value="1"/>
</dbReference>
<dbReference type="RefSeq" id="WP_003788339.1">
    <property type="nucleotide sequence ID" value="NZ_CP091518.1"/>
</dbReference>